<accession>A0A084QXR7</accession>
<name>A0A084QXR7_STAC4</name>
<evidence type="ECO:0000313" key="1">
    <source>
        <dbReference type="EMBL" id="KFA68752.1"/>
    </source>
</evidence>
<dbReference type="EMBL" id="KL659710">
    <property type="protein sequence ID" value="KFA68752.1"/>
    <property type="molecule type" value="Genomic_DNA"/>
</dbReference>
<dbReference type="AlphaFoldDB" id="A0A084QXR7"/>
<evidence type="ECO:0000313" key="2">
    <source>
        <dbReference type="Proteomes" id="UP000028524"/>
    </source>
</evidence>
<dbReference type="Proteomes" id="UP000028524">
    <property type="component" value="Unassembled WGS sequence"/>
</dbReference>
<protein>
    <submittedName>
        <fullName evidence="1">Uncharacterized protein</fullName>
    </submittedName>
</protein>
<reference evidence="1 2" key="1">
    <citation type="journal article" date="2014" name="BMC Genomics">
        <title>Comparative genome sequencing reveals chemotype-specific gene clusters in the toxigenic black mold Stachybotrys.</title>
        <authorList>
            <person name="Semeiks J."/>
            <person name="Borek D."/>
            <person name="Otwinowski Z."/>
            <person name="Grishin N.V."/>
        </authorList>
    </citation>
    <scope>NUCLEOTIDE SEQUENCE [LARGE SCALE GENOMIC DNA]</scope>
    <source>
        <strain evidence="1 2">IBT 40285</strain>
    </source>
</reference>
<dbReference type="InParanoid" id="A0A084QXR7"/>
<proteinExistence type="predicted"/>
<sequence length="84" mass="9379">MASSQATADADPLMDEAEAIGRYQNILLVENMSIQTVKKIQLRPDDKINNEGFEALVKLQMMLIKEHEEFFSSSQHPAASRGLS</sequence>
<gene>
    <name evidence="1" type="ORF">S40285_09529</name>
</gene>
<keyword evidence="2" id="KW-1185">Reference proteome</keyword>
<organism evidence="1 2">
    <name type="scientific">Stachybotrys chlorohalonatus (strain IBT 40285)</name>
    <dbReference type="NCBI Taxonomy" id="1283841"/>
    <lineage>
        <taxon>Eukaryota</taxon>
        <taxon>Fungi</taxon>
        <taxon>Dikarya</taxon>
        <taxon>Ascomycota</taxon>
        <taxon>Pezizomycotina</taxon>
        <taxon>Sordariomycetes</taxon>
        <taxon>Hypocreomycetidae</taxon>
        <taxon>Hypocreales</taxon>
        <taxon>Stachybotryaceae</taxon>
        <taxon>Stachybotrys</taxon>
    </lineage>
</organism>
<dbReference type="HOGENOM" id="CLU_2528945_0_0_1"/>